<dbReference type="PANTHER" id="PTHR11751">
    <property type="entry name" value="ALANINE AMINOTRANSFERASE"/>
    <property type="match status" value="1"/>
</dbReference>
<dbReference type="Pfam" id="PF00155">
    <property type="entry name" value="Aminotran_1_2"/>
    <property type="match status" value="1"/>
</dbReference>
<evidence type="ECO:0000256" key="6">
    <source>
        <dbReference type="ARBA" id="ARBA00025708"/>
    </source>
</evidence>
<dbReference type="Gene3D" id="3.40.640.10">
    <property type="entry name" value="Type I PLP-dependent aspartate aminotransferase-like (Major domain)"/>
    <property type="match status" value="1"/>
</dbReference>
<dbReference type="EMBL" id="CALNXI010000780">
    <property type="protein sequence ID" value="CAH3046516.1"/>
    <property type="molecule type" value="Genomic_DNA"/>
</dbReference>
<feature type="domain" description="Aminotransferase class I/classII large" evidence="10">
    <location>
        <begin position="127"/>
        <end position="499"/>
    </location>
</feature>
<comment type="caution">
    <text evidence="11">The sequence shown here is derived from an EMBL/GenBank/DDBJ whole genome shotgun (WGS) entry which is preliminary data.</text>
</comment>
<sequence length="519" mass="57812">MSSCRFISSVWGRRCLVSSFKSRSFSLVNGKCSSAKILTGETMNPFVKQIEYAVRGAIVERAGVLEKELAKGAPKPYKEVVKANIGDAHALGMKPLTFPRQVIAMCICPELLETSDFPADAKAKARRILNDTRGFSMGAYSDSQGLEGIRNNVAKYIGDRDGYPSDPNSVYLTSGASEAIRAILKLLQTSVNTGNGRAGIMIPIPQYPLYSATLSEMNSYQINYYLDEANGWRLDIDELKRSLNEAKPHCVPRALCVINPGNPTGQVLSYENVRDIIKFCKEERLVLLADEVYQANVYGEGMKFHSFKKVLRDLGSDYDDFELISFHSTSKGFLGECGFRGGYMEIVGMDNEVRLQLKKMMSAKLCSCITGQAMMDCLVSPPQPGDESYDTFIKEKTAVLQSFKERAKLVAETFNSMEGFQCNEVMGAMYAFPQLFLPKKAQDEAKAKGMHPDSFYALELLEKTGLCVVPGNGFGQRDGTFHFRLTILPPIEALKPLFERLKAFHQEFMEKYRDPSSSL</sequence>
<reference evidence="11 12" key="1">
    <citation type="submission" date="2022-05" db="EMBL/GenBank/DDBJ databases">
        <authorList>
            <consortium name="Genoscope - CEA"/>
            <person name="William W."/>
        </authorList>
    </citation>
    <scope>NUCLEOTIDE SEQUENCE [LARGE SCALE GENOMIC DNA]</scope>
</reference>
<evidence type="ECO:0000256" key="4">
    <source>
        <dbReference type="ARBA" id="ARBA00022679"/>
    </source>
</evidence>
<dbReference type="InterPro" id="IPR004839">
    <property type="entry name" value="Aminotransferase_I/II_large"/>
</dbReference>
<comment type="subunit">
    <text evidence="2">Homodimer.</text>
</comment>
<evidence type="ECO:0000256" key="3">
    <source>
        <dbReference type="ARBA" id="ARBA00022576"/>
    </source>
</evidence>
<comment type="similarity">
    <text evidence="7">Belongs to the class-I pyridoxal-phosphate-dependent aminotransferase family. Alanine aminotransferase subfamily.</text>
</comment>
<proteinExistence type="inferred from homology"/>
<evidence type="ECO:0000313" key="11">
    <source>
        <dbReference type="EMBL" id="CAH3046516.1"/>
    </source>
</evidence>
<keyword evidence="4" id="KW-0808">Transferase</keyword>
<accession>A0ABN8NC43</accession>
<dbReference type="EC" id="2.6.1.2" evidence="8"/>
<keyword evidence="3" id="KW-0032">Aminotransferase</keyword>
<dbReference type="CDD" id="cd00609">
    <property type="entry name" value="AAT_like"/>
    <property type="match status" value="1"/>
</dbReference>
<evidence type="ECO:0000256" key="7">
    <source>
        <dbReference type="ARBA" id="ARBA00025785"/>
    </source>
</evidence>
<evidence type="ECO:0000313" key="12">
    <source>
        <dbReference type="Proteomes" id="UP001159427"/>
    </source>
</evidence>
<dbReference type="Proteomes" id="UP001159427">
    <property type="component" value="Unassembled WGS sequence"/>
</dbReference>
<keyword evidence="5" id="KW-0663">Pyridoxal phosphate</keyword>
<name>A0ABN8NC43_9CNID</name>
<dbReference type="Gene3D" id="3.90.1150.10">
    <property type="entry name" value="Aspartate Aminotransferase, domain 1"/>
    <property type="match status" value="1"/>
</dbReference>
<comment type="cofactor">
    <cofactor evidence="1">
        <name>pyridoxal 5'-phosphate</name>
        <dbReference type="ChEBI" id="CHEBI:597326"/>
    </cofactor>
</comment>
<evidence type="ECO:0000256" key="2">
    <source>
        <dbReference type="ARBA" id="ARBA00011738"/>
    </source>
</evidence>
<organism evidence="11 12">
    <name type="scientific">Porites evermanni</name>
    <dbReference type="NCBI Taxonomy" id="104178"/>
    <lineage>
        <taxon>Eukaryota</taxon>
        <taxon>Metazoa</taxon>
        <taxon>Cnidaria</taxon>
        <taxon>Anthozoa</taxon>
        <taxon>Hexacorallia</taxon>
        <taxon>Scleractinia</taxon>
        <taxon>Fungiina</taxon>
        <taxon>Poritidae</taxon>
        <taxon>Porites</taxon>
    </lineage>
</organism>
<gene>
    <name evidence="11" type="ORF">PEVE_00041290</name>
</gene>
<dbReference type="SUPFAM" id="SSF53383">
    <property type="entry name" value="PLP-dependent transferases"/>
    <property type="match status" value="1"/>
</dbReference>
<comment type="catalytic activity">
    <reaction evidence="9">
        <text>L-alanine + 2-oxoglutarate = pyruvate + L-glutamate</text>
        <dbReference type="Rhea" id="RHEA:19453"/>
        <dbReference type="ChEBI" id="CHEBI:15361"/>
        <dbReference type="ChEBI" id="CHEBI:16810"/>
        <dbReference type="ChEBI" id="CHEBI:29985"/>
        <dbReference type="ChEBI" id="CHEBI:57972"/>
        <dbReference type="EC" id="2.6.1.2"/>
    </reaction>
</comment>
<evidence type="ECO:0000256" key="1">
    <source>
        <dbReference type="ARBA" id="ARBA00001933"/>
    </source>
</evidence>
<evidence type="ECO:0000259" key="10">
    <source>
        <dbReference type="Pfam" id="PF00155"/>
    </source>
</evidence>
<evidence type="ECO:0000256" key="5">
    <source>
        <dbReference type="ARBA" id="ARBA00022898"/>
    </source>
</evidence>
<dbReference type="Gene3D" id="1.10.287.1970">
    <property type="match status" value="1"/>
</dbReference>
<comment type="pathway">
    <text evidence="6">Amino-acid degradation; L-alanine degradation via transaminase pathway; pyruvate from L-alanine: step 1/1.</text>
</comment>
<dbReference type="PANTHER" id="PTHR11751:SF29">
    <property type="entry name" value="ALANINE TRANSAMINASE"/>
    <property type="match status" value="1"/>
</dbReference>
<dbReference type="InterPro" id="IPR015424">
    <property type="entry name" value="PyrdxlP-dep_Trfase"/>
</dbReference>
<dbReference type="InterPro" id="IPR015421">
    <property type="entry name" value="PyrdxlP-dep_Trfase_major"/>
</dbReference>
<protein>
    <recommendedName>
        <fullName evidence="8">alanine transaminase</fullName>
        <ecNumber evidence="8">2.6.1.2</ecNumber>
    </recommendedName>
</protein>
<dbReference type="InterPro" id="IPR045088">
    <property type="entry name" value="ALAT1/2-like"/>
</dbReference>
<evidence type="ECO:0000256" key="8">
    <source>
        <dbReference type="ARBA" id="ARBA00026106"/>
    </source>
</evidence>
<keyword evidence="12" id="KW-1185">Reference proteome</keyword>
<dbReference type="InterPro" id="IPR015422">
    <property type="entry name" value="PyrdxlP-dep_Trfase_small"/>
</dbReference>
<evidence type="ECO:0000256" key="9">
    <source>
        <dbReference type="ARBA" id="ARBA00047412"/>
    </source>
</evidence>